<evidence type="ECO:0008006" key="5">
    <source>
        <dbReference type="Google" id="ProtNLM"/>
    </source>
</evidence>
<dbReference type="SMART" id="SM00267">
    <property type="entry name" value="GGDEF"/>
    <property type="match status" value="1"/>
</dbReference>
<dbReference type="PANTHER" id="PTHR44757:SF2">
    <property type="entry name" value="BIOFILM ARCHITECTURE MAINTENANCE PROTEIN MBAA"/>
    <property type="match status" value="1"/>
</dbReference>
<dbReference type="Gene3D" id="3.30.450.40">
    <property type="match status" value="1"/>
</dbReference>
<dbReference type="Proteomes" id="UP000619743">
    <property type="component" value="Unassembled WGS sequence"/>
</dbReference>
<dbReference type="PROSITE" id="PS50887">
    <property type="entry name" value="GGDEF"/>
    <property type="match status" value="1"/>
</dbReference>
<dbReference type="InterPro" id="IPR001633">
    <property type="entry name" value="EAL_dom"/>
</dbReference>
<evidence type="ECO:0000313" key="3">
    <source>
        <dbReference type="EMBL" id="GGA85823.1"/>
    </source>
</evidence>
<dbReference type="InterPro" id="IPR029787">
    <property type="entry name" value="Nucleotide_cyclase"/>
</dbReference>
<evidence type="ECO:0000259" key="1">
    <source>
        <dbReference type="PROSITE" id="PS50883"/>
    </source>
</evidence>
<dbReference type="PANTHER" id="PTHR44757">
    <property type="entry name" value="DIGUANYLATE CYCLASE DGCP"/>
    <property type="match status" value="1"/>
</dbReference>
<dbReference type="SUPFAM" id="SSF55781">
    <property type="entry name" value="GAF domain-like"/>
    <property type="match status" value="1"/>
</dbReference>
<keyword evidence="4" id="KW-1185">Reference proteome</keyword>
<dbReference type="InterPro" id="IPR043128">
    <property type="entry name" value="Rev_trsase/Diguanyl_cyclase"/>
</dbReference>
<name>A0A8J2XR83_9GAMM</name>
<sequence>MQKEVGERTEFDRLFAELAKVSNEGSGDGFFENVMKLLATYCNADFAILGLLDNDDEKYIQTKCVFKQGVAVDNFKYARGGTPCENVLSHDACIYPRDVWAEFPLDKMLKDESIEGYLGYPILDEQQRSIGLIALLFRDRLVDTKKLKLITDVFATRIGAEMRRSKLEQQLTTMAFTDYLTGLPNRTTLLKQTNKYQISAGRKDHDGLLMLFDIDHFGEINRKFGTETGDQTLKIIGERLSHFASESCFVARYGGDEFVIAFPSLNGEMNALVRTHWTALSAVFKRTCIVGNRKINLTCSMGATVFPSQLHESVDIMGAAEHALAKAKQSGRDSYCVFEPAIIDYIERSRSLEQELLNALSQAGELFMVYQPKVDRNHKLWGIPS</sequence>
<evidence type="ECO:0000259" key="2">
    <source>
        <dbReference type="PROSITE" id="PS50887"/>
    </source>
</evidence>
<dbReference type="AlphaFoldDB" id="A0A8J2XR83"/>
<dbReference type="InterPro" id="IPR052155">
    <property type="entry name" value="Biofilm_reg_signaling"/>
</dbReference>
<dbReference type="NCBIfam" id="TIGR00254">
    <property type="entry name" value="GGDEF"/>
    <property type="match status" value="1"/>
</dbReference>
<dbReference type="CDD" id="cd01949">
    <property type="entry name" value="GGDEF"/>
    <property type="match status" value="1"/>
</dbReference>
<evidence type="ECO:0000313" key="4">
    <source>
        <dbReference type="Proteomes" id="UP000619743"/>
    </source>
</evidence>
<organism evidence="3 4">
    <name type="scientific">Neiella marina</name>
    <dbReference type="NCBI Taxonomy" id="508461"/>
    <lineage>
        <taxon>Bacteria</taxon>
        <taxon>Pseudomonadati</taxon>
        <taxon>Pseudomonadota</taxon>
        <taxon>Gammaproteobacteria</taxon>
        <taxon>Alteromonadales</taxon>
        <taxon>Echinimonadaceae</taxon>
        <taxon>Neiella</taxon>
    </lineage>
</organism>
<dbReference type="InterPro" id="IPR029016">
    <property type="entry name" value="GAF-like_dom_sf"/>
</dbReference>
<dbReference type="InterPro" id="IPR000160">
    <property type="entry name" value="GGDEF_dom"/>
</dbReference>
<comment type="caution">
    <text evidence="3">The sequence shown here is derived from an EMBL/GenBank/DDBJ whole genome shotgun (WGS) entry which is preliminary data.</text>
</comment>
<protein>
    <recommendedName>
        <fullName evidence="5">GGDEF domain-containing protein</fullName>
    </recommendedName>
</protein>
<dbReference type="SUPFAM" id="SSF55073">
    <property type="entry name" value="Nucleotide cyclase"/>
    <property type="match status" value="1"/>
</dbReference>
<dbReference type="PROSITE" id="PS50883">
    <property type="entry name" value="EAL"/>
    <property type="match status" value="1"/>
</dbReference>
<proteinExistence type="predicted"/>
<dbReference type="Pfam" id="PF00990">
    <property type="entry name" value="GGDEF"/>
    <property type="match status" value="1"/>
</dbReference>
<dbReference type="EMBL" id="BMDX01000019">
    <property type="protein sequence ID" value="GGA85823.1"/>
    <property type="molecule type" value="Genomic_DNA"/>
</dbReference>
<dbReference type="Gene3D" id="3.30.70.270">
    <property type="match status" value="1"/>
</dbReference>
<feature type="domain" description="EAL" evidence="1">
    <location>
        <begin position="349"/>
        <end position="385"/>
    </location>
</feature>
<gene>
    <name evidence="3" type="ORF">GCM10011369_29810</name>
</gene>
<reference evidence="4" key="1">
    <citation type="journal article" date="2019" name="Int. J. Syst. Evol. Microbiol.">
        <title>The Global Catalogue of Microorganisms (GCM) 10K type strain sequencing project: providing services to taxonomists for standard genome sequencing and annotation.</title>
        <authorList>
            <consortium name="The Broad Institute Genomics Platform"/>
            <consortium name="The Broad Institute Genome Sequencing Center for Infectious Disease"/>
            <person name="Wu L."/>
            <person name="Ma J."/>
        </authorList>
    </citation>
    <scope>NUCLEOTIDE SEQUENCE [LARGE SCALE GENOMIC DNA]</scope>
    <source>
        <strain evidence="4">CGMCC 1.10130</strain>
    </source>
</reference>
<feature type="domain" description="GGDEF" evidence="2">
    <location>
        <begin position="205"/>
        <end position="340"/>
    </location>
</feature>
<accession>A0A8J2XR83</accession>